<accession>A0ABS7Z577</accession>
<keyword evidence="2" id="KW-1185">Reference proteome</keyword>
<dbReference type="EMBL" id="JADEYP010000015">
    <property type="protein sequence ID" value="MCA5005341.1"/>
    <property type="molecule type" value="Genomic_DNA"/>
</dbReference>
<evidence type="ECO:0000313" key="2">
    <source>
        <dbReference type="Proteomes" id="UP001165302"/>
    </source>
</evidence>
<evidence type="ECO:0000313" key="1">
    <source>
        <dbReference type="EMBL" id="MCA5005341.1"/>
    </source>
</evidence>
<comment type="caution">
    <text evidence="1">The sequence shown here is derived from an EMBL/GenBank/DDBJ whole genome shotgun (WGS) entry which is preliminary data.</text>
</comment>
<proteinExistence type="predicted"/>
<gene>
    <name evidence="1" type="ORF">IPZ78_09265</name>
</gene>
<dbReference type="RefSeq" id="WP_394371239.1">
    <property type="nucleotide sequence ID" value="NZ_JADEYP010000015.1"/>
</dbReference>
<name>A0ABS7Z577_9SPHI</name>
<sequence length="29" mass="3003">MTTGATICEAASLLVQRRALVTIATIARA</sequence>
<dbReference type="Proteomes" id="UP001165302">
    <property type="component" value="Unassembled WGS sequence"/>
</dbReference>
<reference evidence="1" key="1">
    <citation type="submission" date="2020-10" db="EMBL/GenBank/DDBJ databases">
        <authorList>
            <person name="Lu T."/>
            <person name="Wang Q."/>
            <person name="Han X."/>
        </authorList>
    </citation>
    <scope>NUCLEOTIDE SEQUENCE</scope>
    <source>
        <strain evidence="1">WQ 366</strain>
    </source>
</reference>
<organism evidence="1 2">
    <name type="scientific">Sphingobacterium bovistauri</name>
    <dbReference type="NCBI Taxonomy" id="2781959"/>
    <lineage>
        <taxon>Bacteria</taxon>
        <taxon>Pseudomonadati</taxon>
        <taxon>Bacteroidota</taxon>
        <taxon>Sphingobacteriia</taxon>
        <taxon>Sphingobacteriales</taxon>
        <taxon>Sphingobacteriaceae</taxon>
        <taxon>Sphingobacterium</taxon>
    </lineage>
</organism>
<protein>
    <submittedName>
        <fullName evidence="1">Uncharacterized protein</fullName>
    </submittedName>
</protein>